<sequence>MDENEKESNAMRFEQPPLGPFRTARPNGVNFQNQAEYMDIKTLWDRTNDAINTIIRRNESAETGEFLQPCIEAARNLGCTTRRTLRSQRNCSPRCYLNPSAQEADCVASYSSFMKHTTVNVARIGTAVQKHVARNRNRATHEFSFPSKNGPLPSDDKCATNMFSVYHLFHGNHLKVEELQHRYGISPNSISNSVEPAETGVVLNISSPDADSSNKMNHTGVRNTSTDQHKFPVIYRCEWNEFSHLTPPIDKSLSSFPRSNGNAPLSSSSNEWSVEGGHMNVDATTLSKQKTVYGPPVDQQFRLLGFGHQGKGRSGGASSTAKDSDNPWRFLFPNFSHYSSSRLHGVLIHRSLYEKNNLSSFGHEAAQQNGVHPQLWVHGDDSGSDDVTGIVEETNEIYLQNGVDDNGATEEATERSNDLVESRGLIDSEKGEIKDNVNQSKPQKVQGKTKNEKPLGPKNVHSALMKKKKDGKGTEGTLTSSNAGSVARNSGPKLPHKNRPLNERQANASKQSKVSDAAFSEGTTI</sequence>
<comment type="caution">
    <text evidence="2">The sequence shown here is derived from an EMBL/GenBank/DDBJ whole genome shotgun (WGS) entry which is preliminary data.</text>
</comment>
<protein>
    <submittedName>
        <fullName evidence="2">Uncharacterized protein</fullName>
    </submittedName>
</protein>
<evidence type="ECO:0000313" key="2">
    <source>
        <dbReference type="EMBL" id="KAE8700131.1"/>
    </source>
</evidence>
<gene>
    <name evidence="2" type="ORF">F3Y22_tig00110560pilonHSYRG00007</name>
</gene>
<dbReference type="PANTHER" id="PTHR35300:SF5">
    <property type="entry name" value="HISTONE ACETYLTRANSFERASE"/>
    <property type="match status" value="1"/>
</dbReference>
<feature type="region of interest" description="Disordered" evidence="1">
    <location>
        <begin position="1"/>
        <end position="26"/>
    </location>
</feature>
<feature type="region of interest" description="Disordered" evidence="1">
    <location>
        <begin position="402"/>
        <end position="525"/>
    </location>
</feature>
<keyword evidence="3" id="KW-1185">Reference proteome</keyword>
<dbReference type="Proteomes" id="UP000436088">
    <property type="component" value="Unassembled WGS sequence"/>
</dbReference>
<dbReference type="PANTHER" id="PTHR35300">
    <property type="entry name" value="COACTIVATOR CBP, KIX DOMAIN-CONTAINING PROTEIN-RELATED"/>
    <property type="match status" value="1"/>
</dbReference>
<evidence type="ECO:0000313" key="3">
    <source>
        <dbReference type="Proteomes" id="UP000436088"/>
    </source>
</evidence>
<evidence type="ECO:0000256" key="1">
    <source>
        <dbReference type="SAM" id="MobiDB-lite"/>
    </source>
</evidence>
<proteinExistence type="predicted"/>
<reference evidence="2" key="1">
    <citation type="submission" date="2019-09" db="EMBL/GenBank/DDBJ databases">
        <title>Draft genome information of white flower Hibiscus syriacus.</title>
        <authorList>
            <person name="Kim Y.-M."/>
        </authorList>
    </citation>
    <scope>NUCLEOTIDE SEQUENCE [LARGE SCALE GENOMIC DNA]</scope>
    <source>
        <strain evidence="2">YM2019G1</strain>
    </source>
</reference>
<name>A0A6A3A741_HIBSY</name>
<accession>A0A6A3A741</accession>
<dbReference type="EMBL" id="VEPZ02001030">
    <property type="protein sequence ID" value="KAE8700131.1"/>
    <property type="molecule type" value="Genomic_DNA"/>
</dbReference>
<organism evidence="2 3">
    <name type="scientific">Hibiscus syriacus</name>
    <name type="common">Rose of Sharon</name>
    <dbReference type="NCBI Taxonomy" id="106335"/>
    <lineage>
        <taxon>Eukaryota</taxon>
        <taxon>Viridiplantae</taxon>
        <taxon>Streptophyta</taxon>
        <taxon>Embryophyta</taxon>
        <taxon>Tracheophyta</taxon>
        <taxon>Spermatophyta</taxon>
        <taxon>Magnoliopsida</taxon>
        <taxon>eudicotyledons</taxon>
        <taxon>Gunneridae</taxon>
        <taxon>Pentapetalae</taxon>
        <taxon>rosids</taxon>
        <taxon>malvids</taxon>
        <taxon>Malvales</taxon>
        <taxon>Malvaceae</taxon>
        <taxon>Malvoideae</taxon>
        <taxon>Hibiscus</taxon>
    </lineage>
</organism>
<feature type="compositionally biased region" description="Polar residues" evidence="1">
    <location>
        <begin position="436"/>
        <end position="448"/>
    </location>
</feature>
<dbReference type="AlphaFoldDB" id="A0A6A3A741"/>
<feature type="compositionally biased region" description="Basic and acidic residues" evidence="1">
    <location>
        <begin position="412"/>
        <end position="435"/>
    </location>
</feature>
<feature type="compositionally biased region" description="Polar residues" evidence="1">
    <location>
        <begin position="504"/>
        <end position="514"/>
    </location>
</feature>